<evidence type="ECO:0000256" key="1">
    <source>
        <dbReference type="SAM" id="MobiDB-lite"/>
    </source>
</evidence>
<evidence type="ECO:0000313" key="3">
    <source>
        <dbReference type="Proteomes" id="UP000186922"/>
    </source>
</evidence>
<organism evidence="2 3">
    <name type="scientific">Ramazzottius varieornatus</name>
    <name type="common">Water bear</name>
    <name type="synonym">Tardigrade</name>
    <dbReference type="NCBI Taxonomy" id="947166"/>
    <lineage>
        <taxon>Eukaryota</taxon>
        <taxon>Metazoa</taxon>
        <taxon>Ecdysozoa</taxon>
        <taxon>Tardigrada</taxon>
        <taxon>Eutardigrada</taxon>
        <taxon>Parachela</taxon>
        <taxon>Hypsibioidea</taxon>
        <taxon>Ramazzottiidae</taxon>
        <taxon>Ramazzottius</taxon>
    </lineage>
</organism>
<evidence type="ECO:0000313" key="2">
    <source>
        <dbReference type="EMBL" id="GAV09154.1"/>
    </source>
</evidence>
<feature type="region of interest" description="Disordered" evidence="1">
    <location>
        <begin position="1"/>
        <end position="20"/>
    </location>
</feature>
<sequence>MLPSTGREGTAGTFQPPVGPLLELDEDGAGVVSEGTLLAGAFSEEGGSLGQGGGASLQAERIVRFYCAVLMKG</sequence>
<reference evidence="2 3" key="1">
    <citation type="journal article" date="2016" name="Nat. Commun.">
        <title>Extremotolerant tardigrade genome and improved radiotolerance of human cultured cells by tardigrade-unique protein.</title>
        <authorList>
            <person name="Hashimoto T."/>
            <person name="Horikawa D.D."/>
            <person name="Saito Y."/>
            <person name="Kuwahara H."/>
            <person name="Kozuka-Hata H."/>
            <person name="Shin-I T."/>
            <person name="Minakuchi Y."/>
            <person name="Ohishi K."/>
            <person name="Motoyama A."/>
            <person name="Aizu T."/>
            <person name="Enomoto A."/>
            <person name="Kondo K."/>
            <person name="Tanaka S."/>
            <person name="Hara Y."/>
            <person name="Koshikawa S."/>
            <person name="Sagara H."/>
            <person name="Miura T."/>
            <person name="Yokobori S."/>
            <person name="Miyagawa K."/>
            <person name="Suzuki Y."/>
            <person name="Kubo T."/>
            <person name="Oyama M."/>
            <person name="Kohara Y."/>
            <person name="Fujiyama A."/>
            <person name="Arakawa K."/>
            <person name="Katayama T."/>
            <person name="Toyoda A."/>
            <person name="Kunieda T."/>
        </authorList>
    </citation>
    <scope>NUCLEOTIDE SEQUENCE [LARGE SCALE GENOMIC DNA]</scope>
    <source>
        <strain evidence="2 3">YOKOZUNA-1</strain>
    </source>
</reference>
<comment type="caution">
    <text evidence="2">The sequence shown here is derived from an EMBL/GenBank/DDBJ whole genome shotgun (WGS) entry which is preliminary data.</text>
</comment>
<dbReference type="AlphaFoldDB" id="A0A1D1WAY8"/>
<protein>
    <submittedName>
        <fullName evidence="2">Uncharacterized protein</fullName>
    </submittedName>
</protein>
<proteinExistence type="predicted"/>
<accession>A0A1D1WAY8</accession>
<dbReference type="Proteomes" id="UP000186922">
    <property type="component" value="Unassembled WGS sequence"/>
</dbReference>
<gene>
    <name evidence="2" type="primary">RvY_18747-1</name>
    <name evidence="2" type="synonym">RvY_18747.1</name>
    <name evidence="2" type="ORF">RvY_18747</name>
</gene>
<keyword evidence="3" id="KW-1185">Reference proteome</keyword>
<dbReference type="EMBL" id="BDGG01000021">
    <property type="protein sequence ID" value="GAV09154.1"/>
    <property type="molecule type" value="Genomic_DNA"/>
</dbReference>
<name>A0A1D1WAY8_RAMVA</name>